<dbReference type="PaxDb" id="3847-GLYMA15G09605.1"/>
<dbReference type="GO" id="GO:0010150">
    <property type="term" value="P:leaf senescence"/>
    <property type="evidence" value="ECO:0007669"/>
    <property type="project" value="UniProtKB-ARBA"/>
</dbReference>
<gene>
    <name evidence="4" type="ORF">GLYMA_15G089600</name>
</gene>
<proteinExistence type="inferred from homology"/>
<keyword evidence="3" id="KW-1133">Transmembrane helix</keyword>
<dbReference type="OrthoDB" id="672058at2759"/>
<evidence type="ECO:0000256" key="2">
    <source>
        <dbReference type="SAM" id="MobiDB-lite"/>
    </source>
</evidence>
<protein>
    <submittedName>
        <fullName evidence="4 5">Uncharacterized protein</fullName>
    </submittedName>
</protein>
<name>K7MAF5_SOYBN</name>
<reference evidence="5" key="2">
    <citation type="submission" date="2018-02" db="UniProtKB">
        <authorList>
            <consortium name="EnsemblPlants"/>
        </authorList>
    </citation>
    <scope>IDENTIFICATION</scope>
    <source>
        <strain evidence="5">Williams 82</strain>
    </source>
</reference>
<sequence>MAEEFVESEVVFPDHRAAHDWVVELAPPPRRERENCRRRAANSMPVSIPERTGRRHWGSAEEEAEEEEMTPPHEIVKRRVAAKMAFSVCTGNGRTLKGRDLSQVRNSILRLTYKKAPCPKFHTSEDGKMENLKRKRKIVSISSFFLLCYLIDWLIGLAIEIVFGVSFIVKGNI</sequence>
<dbReference type="PANTHER" id="PTHR33083:SF49">
    <property type="entry name" value="SENESCENCE REGULATOR"/>
    <property type="match status" value="1"/>
</dbReference>
<organism evidence="4">
    <name type="scientific">Glycine max</name>
    <name type="common">Soybean</name>
    <name type="synonym">Glycine hispida</name>
    <dbReference type="NCBI Taxonomy" id="3847"/>
    <lineage>
        <taxon>Eukaryota</taxon>
        <taxon>Viridiplantae</taxon>
        <taxon>Streptophyta</taxon>
        <taxon>Embryophyta</taxon>
        <taxon>Tracheophyta</taxon>
        <taxon>Spermatophyta</taxon>
        <taxon>Magnoliopsida</taxon>
        <taxon>eudicotyledons</taxon>
        <taxon>Gunneridae</taxon>
        <taxon>Pentapetalae</taxon>
        <taxon>rosids</taxon>
        <taxon>fabids</taxon>
        <taxon>Fabales</taxon>
        <taxon>Fabaceae</taxon>
        <taxon>Papilionoideae</taxon>
        <taxon>50 kb inversion clade</taxon>
        <taxon>NPAAA clade</taxon>
        <taxon>indigoferoid/millettioid clade</taxon>
        <taxon>Phaseoleae</taxon>
        <taxon>Glycine</taxon>
        <taxon>Glycine subgen. Soja</taxon>
    </lineage>
</organism>
<dbReference type="Pfam" id="PF04520">
    <property type="entry name" value="Senescence_reg"/>
    <property type="match status" value="1"/>
</dbReference>
<keyword evidence="3" id="KW-0812">Transmembrane</keyword>
<reference evidence="4" key="3">
    <citation type="submission" date="2018-07" db="EMBL/GenBank/DDBJ databases">
        <title>WGS assembly of Glycine max.</title>
        <authorList>
            <person name="Schmutz J."/>
            <person name="Cannon S."/>
            <person name="Schlueter J."/>
            <person name="Ma J."/>
            <person name="Mitros T."/>
            <person name="Nelson W."/>
            <person name="Hyten D."/>
            <person name="Song Q."/>
            <person name="Thelen J."/>
            <person name="Cheng J."/>
            <person name="Xu D."/>
            <person name="Hellsten U."/>
            <person name="May G."/>
            <person name="Yu Y."/>
            <person name="Sakurai T."/>
            <person name="Umezawa T."/>
            <person name="Bhattacharyya M."/>
            <person name="Sandhu D."/>
            <person name="Valliyodan B."/>
            <person name="Lindquist E."/>
            <person name="Peto M."/>
            <person name="Grant D."/>
            <person name="Shu S."/>
            <person name="Goodstein D."/>
            <person name="Barry K."/>
            <person name="Futrell-Griggs M."/>
            <person name="Abernathy B."/>
            <person name="Du J."/>
            <person name="Tian Z."/>
            <person name="Zhu L."/>
            <person name="Gill N."/>
            <person name="Joshi T."/>
            <person name="Libault M."/>
            <person name="Sethuraman A."/>
            <person name="Zhang X."/>
            <person name="Shinozaki K."/>
            <person name="Nguyen H."/>
            <person name="Wing R."/>
            <person name="Cregan P."/>
            <person name="Specht J."/>
            <person name="Grimwood J."/>
            <person name="Rokhsar D."/>
            <person name="Stacey G."/>
            <person name="Shoemaker R."/>
            <person name="Jackson S."/>
        </authorList>
    </citation>
    <scope>NUCLEOTIDE SEQUENCE</scope>
    <source>
        <tissue evidence="4">Callus</tissue>
    </source>
</reference>
<dbReference type="InterPro" id="IPR007608">
    <property type="entry name" value="Senescence_reg_S40"/>
</dbReference>
<feature type="compositionally biased region" description="Acidic residues" evidence="2">
    <location>
        <begin position="60"/>
        <end position="69"/>
    </location>
</feature>
<evidence type="ECO:0000313" key="5">
    <source>
        <dbReference type="EnsemblPlants" id="KRH11111"/>
    </source>
</evidence>
<evidence type="ECO:0000313" key="4">
    <source>
        <dbReference type="EMBL" id="KRH11111.1"/>
    </source>
</evidence>
<dbReference type="EMBL" id="CM000848">
    <property type="protein sequence ID" value="KRH11111.1"/>
    <property type="molecule type" value="Genomic_DNA"/>
</dbReference>
<evidence type="ECO:0000256" key="3">
    <source>
        <dbReference type="SAM" id="Phobius"/>
    </source>
</evidence>
<evidence type="ECO:0000313" key="6">
    <source>
        <dbReference type="Proteomes" id="UP000008827"/>
    </source>
</evidence>
<dbReference type="FunCoup" id="K7MAF5">
    <property type="interactions" value="410"/>
</dbReference>
<dbReference type="KEGG" id="gmx:100792762"/>
<dbReference type="HOGENOM" id="CLU_088831_2_0_1"/>
<feature type="transmembrane region" description="Helical" evidence="3">
    <location>
        <begin position="138"/>
        <end position="169"/>
    </location>
</feature>
<evidence type="ECO:0000256" key="1">
    <source>
        <dbReference type="ARBA" id="ARBA00034773"/>
    </source>
</evidence>
<reference evidence="4 5" key="1">
    <citation type="journal article" date="2010" name="Nature">
        <title>Genome sequence of the palaeopolyploid soybean.</title>
        <authorList>
            <person name="Schmutz J."/>
            <person name="Cannon S.B."/>
            <person name="Schlueter J."/>
            <person name="Ma J."/>
            <person name="Mitros T."/>
            <person name="Nelson W."/>
            <person name="Hyten D.L."/>
            <person name="Song Q."/>
            <person name="Thelen J.J."/>
            <person name="Cheng J."/>
            <person name="Xu D."/>
            <person name="Hellsten U."/>
            <person name="May G.D."/>
            <person name="Yu Y."/>
            <person name="Sakurai T."/>
            <person name="Umezawa T."/>
            <person name="Bhattacharyya M.K."/>
            <person name="Sandhu D."/>
            <person name="Valliyodan B."/>
            <person name="Lindquist E."/>
            <person name="Peto M."/>
            <person name="Grant D."/>
            <person name="Shu S."/>
            <person name="Goodstein D."/>
            <person name="Barry K."/>
            <person name="Futrell-Griggs M."/>
            <person name="Abernathy B."/>
            <person name="Du J."/>
            <person name="Tian Z."/>
            <person name="Zhu L."/>
            <person name="Gill N."/>
            <person name="Joshi T."/>
            <person name="Libault M."/>
            <person name="Sethuraman A."/>
            <person name="Zhang X.-C."/>
            <person name="Shinozaki K."/>
            <person name="Nguyen H.T."/>
            <person name="Wing R.A."/>
            <person name="Cregan P."/>
            <person name="Specht J."/>
            <person name="Grimwood J."/>
            <person name="Rokhsar D."/>
            <person name="Stacey G."/>
            <person name="Shoemaker R.C."/>
            <person name="Jackson S.A."/>
        </authorList>
    </citation>
    <scope>NUCLEOTIDE SEQUENCE [LARGE SCALE GENOMIC DNA]</scope>
    <source>
        <strain evidence="5">cv. Williams 82</strain>
        <tissue evidence="4">Callus</tissue>
    </source>
</reference>
<feature type="region of interest" description="Disordered" evidence="2">
    <location>
        <begin position="49"/>
        <end position="71"/>
    </location>
</feature>
<keyword evidence="3" id="KW-0472">Membrane</keyword>
<dbReference type="AlphaFoldDB" id="K7MAF5"/>
<accession>K7MAF5</accession>
<dbReference type="PANTHER" id="PTHR33083">
    <property type="entry name" value="EXPRESSED PROTEIN"/>
    <property type="match status" value="1"/>
</dbReference>
<dbReference type="eggNOG" id="ENOG502S431">
    <property type="taxonomic scope" value="Eukaryota"/>
</dbReference>
<dbReference type="Proteomes" id="UP000008827">
    <property type="component" value="Chromosome 15"/>
</dbReference>
<comment type="similarity">
    <text evidence="1">Belongs to the senescence regulator S40 family.</text>
</comment>
<dbReference type="Gramene" id="KRH11111">
    <property type="protein sequence ID" value="KRH11111"/>
    <property type="gene ID" value="GLYMA_15G089600"/>
</dbReference>
<keyword evidence="6" id="KW-1185">Reference proteome</keyword>
<dbReference type="EnsemblPlants" id="KRH11111">
    <property type="protein sequence ID" value="KRH11111"/>
    <property type="gene ID" value="GLYMA_15G089600"/>
</dbReference>